<evidence type="ECO:0000313" key="5">
    <source>
        <dbReference type="Proteomes" id="UP001470230"/>
    </source>
</evidence>
<dbReference type="SUPFAM" id="SSF81837">
    <property type="entry name" value="BEACH domain"/>
    <property type="match status" value="1"/>
</dbReference>
<dbReference type="Pfam" id="PF02138">
    <property type="entry name" value="Beach"/>
    <property type="match status" value="2"/>
</dbReference>
<keyword evidence="2" id="KW-0812">Transmembrane</keyword>
<dbReference type="PROSITE" id="PS51783">
    <property type="entry name" value="PH_BEACH"/>
    <property type="match status" value="1"/>
</dbReference>
<feature type="transmembrane region" description="Helical" evidence="2">
    <location>
        <begin position="162"/>
        <end position="185"/>
    </location>
</feature>
<sequence length="2277" mass="260141">MLEPLQNKINSLGASKIYVVWGKYYLKNIDPPRDLFKQYPQLEQFSSLIKYKAIDKNEFKTKLKLMNTKDDIEKVLVQTFKLDSQLNLPLILNFFTKASESSISKSNKKVFKPVYCAAIRFFIQIAYQSNSLFDNAIRGQNVDFMDKIKTIPQFFSQFQGKYFNNFLIIVVPFLSIFISKLPMIFKDTSNPALKSTFIYLISTFLTLASSETAFNPGQPSQIVTNIIQIIGGILNIYKSTNWDVEFVRGLFLLFSQLSANINSSSRQGIELVICNISFVFNSLQQCTNVQPNELYQLSVACLQCFQFCIELEKIENDLVLLQVPNIVCLIQWLVKYFSKDQNTTLEKAVLKDLKDPTDLGPINMNAYFSYMDTIRYTSPKLRPELNQSLEKIKSIVKLFNDPVSFLKSLVNKAFSVNLEQLPDCHLYIIFIAELIFRFDERLVEKSFSGSWNHLFKPEIFPIKVGVTYDKTLTECCLLIMLRCIMYDEVGASTSAIFENIANFAKTHGEIVFSYFINLFNSLLVGVDQNSAFMSTFSKSSNLLGILISIAQRRLAFYDLIRNLVVKSPNYAFSSNEIDFLICQTFPDEKRSKSSAELIQIGLKLARTAPESTLSLIGMIGTTISRMLSAKMPKAIEMFRIVAQSQAIFELPDSIVLKLGPTFDAFSFIPIVFPNELVNILNYFIHISKKSPSIANALQSPDSKIYSNLSKACEINSNENIINLLFSLATNDSMNIVNSRALELVLERAKMSPKEIQIILKVDEMCEKSHDNLKKVCTSEVPGFIISRISTVSDQQTKNLLFSLYKKIVSYNFTVSTFFSTIVIIFKPTFDMPQTITEIYSNLIKAQKSSIQNGSILSVFTAQNVGPNILPLFRRLNGCEKCASDIKGINYCPNCGALKMQDGVKYVSCILYFLAKMLKVSIHFNNVFYKLNGPQLLVQFLSQIKSIYLNKEVIDKLFKIFKKIQHPDLAINYVESIWMNFDFISQFSEEDHNYFFGKIPDAYELNKKAFCKRTIVESVLFKLMNEKSDSNSYALLSSLLNSLVSGANSKSLLSTFFSILYDNSSPALTDSILNMTYMLIVTNNKTMLDILDEFSYFKPFVPLMAIPNSNIQKLSLQCIMKMPTAKTDTMKLYSTMIQCSVAYNKSDNDEIIFKQLNDYIEAMPNLLPFWATVVRNFNDSRRIDESFNQLRKNDSDLQKFADVPIWFYWLFTIKKFSQDEIANLIFDSKNELKVKELSLLFDFFEIYQSEIDIDFTSIRTSILKTLLTKSFTNSEASKTNLRIIFYYLFFIKIKPQKAKRFNCLEHFLDKKLALFSEKARYPSVFHLKIDEKTGKWIDATFANEVLTKVTPESSFYVEFSRTFRVHSFVLFAYIARTLNRFTRKTNLEISALFEPLLQKADIVTAYIVASILCTSWKLPMLDEYLDYYHDDRDSPEYQIFKFEDRMSQSASVNTFTQLLNETIEKAIVVSIPLKEPDDDVSVKSFCSYSDPAIYKPILDNFSEFKQKQSSKIMQDKMFRSKLLANFMTKLQLGCGPWALKTNQLRFVMFNSTSPRGVRNIMKIFSLPNSTTDLSSKNVKTQLFQTKLVDIQGVIDGDISIVKNSILFEGKDSSRTKIDIPSSDIVFVFKRNDQLYPYSIEIFSIDNRSYLFAFANLQVLDTFLKQLDRVISSQRSDKFVKSKFNIYQKLSLANPSIIQKVTTTEIYLKMNLLKLWQMREISNFQYIYYLNLLLGRTYHMIESYPIFPAIAGICDQINLTNPKFFAPFPSYQPSINGDDVSNYLCRLVPFNVPFSKLKNKKPLRDASEINIGFQELYYLPAFLINENQFVTIENVKLPQWAQNNPYRYVSILRRALETDYVSMNLPKWLDEAFGKCFLFATPHQPRNVQSVPRPAPYQNADMIPSEFPLPLTSVLRIKKQICICNNNLGFDFRNNKSRGGYVQFKIPSDIHGSVLAASRVQPCVVIGKKNEASITILVLGPNSVDVSAQTFILSPNPSSSSLQLIPIQQQQAQSNTNNINNVGGSNEFQFISCAAILGDKYLVIAFDCNLSVYRISNESGVAKEVVRQKPPSAFNRMPGAPQNQQSSTPPPTTTTIYLSELSTTSFHNSQVICVAGNAELGLIASIDREYNLVIETLYNETFIRSIPLPLTNAASSQQQLQQQQQRMTPFIEVFKSGIIIVVLAGQMESKIFLYDTRGKLIGGQNVQGRIVETDKIYFNFAFEYLVVGIENVGIRVLDVIDLREDKRFDIPEFSGKFTTIAKTRAVVAENRGKLVLIKF</sequence>
<dbReference type="EMBL" id="JAPFFF010000007">
    <property type="protein sequence ID" value="KAK8885848.1"/>
    <property type="molecule type" value="Genomic_DNA"/>
</dbReference>
<protein>
    <recommendedName>
        <fullName evidence="3">BEACH-type PH domain-containing protein</fullName>
    </recommendedName>
</protein>
<dbReference type="PANTHER" id="PTHR13743">
    <property type="entry name" value="BEIGE/BEACH-RELATED"/>
    <property type="match status" value="1"/>
</dbReference>
<dbReference type="PANTHER" id="PTHR13743:SF112">
    <property type="entry name" value="BEACH DOMAIN-CONTAINING PROTEIN"/>
    <property type="match status" value="1"/>
</dbReference>
<evidence type="ECO:0000256" key="2">
    <source>
        <dbReference type="SAM" id="Phobius"/>
    </source>
</evidence>
<dbReference type="SMART" id="SM01026">
    <property type="entry name" value="Beach"/>
    <property type="match status" value="1"/>
</dbReference>
<accession>A0ABR2K401</accession>
<organism evidence="4 5">
    <name type="scientific">Tritrichomonas musculus</name>
    <dbReference type="NCBI Taxonomy" id="1915356"/>
    <lineage>
        <taxon>Eukaryota</taxon>
        <taxon>Metamonada</taxon>
        <taxon>Parabasalia</taxon>
        <taxon>Tritrichomonadida</taxon>
        <taxon>Tritrichomonadidae</taxon>
        <taxon>Tritrichomonas</taxon>
    </lineage>
</organism>
<evidence type="ECO:0000313" key="4">
    <source>
        <dbReference type="EMBL" id="KAK8885848.1"/>
    </source>
</evidence>
<keyword evidence="2" id="KW-0472">Membrane</keyword>
<dbReference type="SUPFAM" id="SSF50729">
    <property type="entry name" value="PH domain-like"/>
    <property type="match status" value="1"/>
</dbReference>
<dbReference type="Proteomes" id="UP001470230">
    <property type="component" value="Unassembled WGS sequence"/>
</dbReference>
<gene>
    <name evidence="4" type="ORF">M9Y10_041303</name>
</gene>
<dbReference type="InterPro" id="IPR023362">
    <property type="entry name" value="PH-BEACH_dom"/>
</dbReference>
<comment type="caution">
    <text evidence="4">The sequence shown here is derived from an EMBL/GenBank/DDBJ whole genome shotgun (WGS) entry which is preliminary data.</text>
</comment>
<proteinExistence type="predicted"/>
<feature type="region of interest" description="Disordered" evidence="1">
    <location>
        <begin position="2069"/>
        <end position="2092"/>
    </location>
</feature>
<keyword evidence="2" id="KW-1133">Transmembrane helix</keyword>
<dbReference type="InterPro" id="IPR036372">
    <property type="entry name" value="BEACH_dom_sf"/>
</dbReference>
<keyword evidence="5" id="KW-1185">Reference proteome</keyword>
<dbReference type="InterPro" id="IPR050865">
    <property type="entry name" value="BEACH_Domain"/>
</dbReference>
<reference evidence="4 5" key="1">
    <citation type="submission" date="2024-04" db="EMBL/GenBank/DDBJ databases">
        <title>Tritrichomonas musculus Genome.</title>
        <authorList>
            <person name="Alves-Ferreira E."/>
            <person name="Grigg M."/>
            <person name="Lorenzi H."/>
            <person name="Galac M."/>
        </authorList>
    </citation>
    <scope>NUCLEOTIDE SEQUENCE [LARGE SCALE GENOMIC DNA]</scope>
    <source>
        <strain evidence="4 5">EAF2021</strain>
    </source>
</reference>
<dbReference type="InterPro" id="IPR000409">
    <property type="entry name" value="BEACH_dom"/>
</dbReference>
<evidence type="ECO:0000256" key="1">
    <source>
        <dbReference type="SAM" id="MobiDB-lite"/>
    </source>
</evidence>
<feature type="domain" description="BEACH-type PH" evidence="3">
    <location>
        <begin position="1573"/>
        <end position="1666"/>
    </location>
</feature>
<dbReference type="Gene3D" id="1.10.1540.10">
    <property type="entry name" value="BEACH domain"/>
    <property type="match status" value="2"/>
</dbReference>
<evidence type="ECO:0000259" key="3">
    <source>
        <dbReference type="PROSITE" id="PS51783"/>
    </source>
</evidence>
<name>A0ABR2K401_9EUKA</name>